<dbReference type="eggNOG" id="COG4627">
    <property type="taxonomic scope" value="Bacteria"/>
</dbReference>
<dbReference type="InterPro" id="IPR013216">
    <property type="entry name" value="Methyltransf_11"/>
</dbReference>
<dbReference type="GO" id="GO:0008757">
    <property type="term" value="F:S-adenosylmethionine-dependent methyltransferase activity"/>
    <property type="evidence" value="ECO:0007669"/>
    <property type="project" value="InterPro"/>
</dbReference>
<gene>
    <name evidence="2" type="ordered locus">Oant_0260</name>
</gene>
<dbReference type="Proteomes" id="UP000002301">
    <property type="component" value="Chromosome 1"/>
</dbReference>
<keyword evidence="3" id="KW-1185">Reference proteome</keyword>
<organism evidence="2 3">
    <name type="scientific">Brucella anthropi (strain ATCC 49188 / DSM 6882 / CCUG 24695 / JCM 21032 / LMG 3331 / NBRC 15819 / NCTC 12168 / Alc 37)</name>
    <name type="common">Ochrobactrum anthropi</name>
    <dbReference type="NCBI Taxonomy" id="439375"/>
    <lineage>
        <taxon>Bacteria</taxon>
        <taxon>Pseudomonadati</taxon>
        <taxon>Pseudomonadota</taxon>
        <taxon>Alphaproteobacteria</taxon>
        <taxon>Hyphomicrobiales</taxon>
        <taxon>Brucellaceae</taxon>
        <taxon>Brucella/Ochrobactrum group</taxon>
        <taxon>Brucella</taxon>
    </lineage>
</organism>
<dbReference type="STRING" id="439375.Oant_0260"/>
<dbReference type="EMBL" id="CP000758">
    <property type="protein sequence ID" value="ABS12991.1"/>
    <property type="molecule type" value="Genomic_DNA"/>
</dbReference>
<keyword evidence="2" id="KW-0808">Transferase</keyword>
<dbReference type="GO" id="GO:0032259">
    <property type="term" value="P:methylation"/>
    <property type="evidence" value="ECO:0007669"/>
    <property type="project" value="UniProtKB-KW"/>
</dbReference>
<dbReference type="AlphaFoldDB" id="A6WVI7"/>
<dbReference type="RefSeq" id="WP_011982450.1">
    <property type="nucleotide sequence ID" value="NC_009667.1"/>
</dbReference>
<dbReference type="SUPFAM" id="SSF53335">
    <property type="entry name" value="S-adenosyl-L-methionine-dependent methyltransferases"/>
    <property type="match status" value="1"/>
</dbReference>
<evidence type="ECO:0000259" key="1">
    <source>
        <dbReference type="Pfam" id="PF08241"/>
    </source>
</evidence>
<dbReference type="InterPro" id="IPR029063">
    <property type="entry name" value="SAM-dependent_MTases_sf"/>
</dbReference>
<feature type="domain" description="Methyltransferase type 11" evidence="1">
    <location>
        <begin position="96"/>
        <end position="178"/>
    </location>
</feature>
<accession>A6WVI7</accession>
<proteinExistence type="predicted"/>
<dbReference type="PATRIC" id="fig|439375.7.peg.278"/>
<dbReference type="Gene3D" id="3.40.50.150">
    <property type="entry name" value="Vaccinia Virus protein VP39"/>
    <property type="match status" value="1"/>
</dbReference>
<reference evidence="2 3" key="1">
    <citation type="journal article" date="2011" name="J. Bacteriol.">
        <title>Genome of Ochrobactrum anthropi ATCC 49188 T, a versatile opportunistic pathogen and symbiont of several eukaryotic hosts.</title>
        <authorList>
            <person name="Chain P.S."/>
            <person name="Lang D.M."/>
            <person name="Comerci D.J."/>
            <person name="Malfatti S.A."/>
            <person name="Vergez L.M."/>
            <person name="Shin M."/>
            <person name="Ugalde R.A."/>
            <person name="Garcia E."/>
            <person name="Tolmasky M.E."/>
        </authorList>
    </citation>
    <scope>NUCLEOTIDE SEQUENCE [LARGE SCALE GENOMIC DNA]</scope>
    <source>
        <strain evidence="3">ATCC 49188 / DSM 6882 / CCUG 24695 / JCM 21032 / LMG 3331 / NBRC 15819 / NCTC 12168 / Alc 37</strain>
    </source>
</reference>
<dbReference type="Pfam" id="PF08241">
    <property type="entry name" value="Methyltransf_11"/>
    <property type="match status" value="1"/>
</dbReference>
<sequence length="274" mass="31191">MLDLTGRLRTFFHSNVDEIPDRLLKDVHRRMKPVITDNIELLQSFSRKQREYFALKTGTMVLYIGDEVAEVMKAEEEGALRAAPKGYGLDQLVGLNIGCGARLISPYLLPVDIMRTNHYGTGAGEHAALTATALLSLSDDLPFKPNSVDYIVALHMLEHVANPVETVNHWLDVIKPGGGIGIVVPDWRYTWDSRKDKGKFSHKWNPTPNFLQQLYRDYWQSKCTLEHIATYDFRLSFDVVLRKHGTFEPFQLPNPDKIRSGHELHEAGEFLGDF</sequence>
<dbReference type="HOGENOM" id="CLU_1015036_0_0_5"/>
<name>A6WVI7_BRUA4</name>
<evidence type="ECO:0000313" key="2">
    <source>
        <dbReference type="EMBL" id="ABS12991.1"/>
    </source>
</evidence>
<protein>
    <submittedName>
        <fullName evidence="2">Methyltransferase type 11</fullName>
    </submittedName>
</protein>
<keyword evidence="2" id="KW-0489">Methyltransferase</keyword>
<dbReference type="KEGG" id="oan:Oant_0260"/>
<evidence type="ECO:0000313" key="3">
    <source>
        <dbReference type="Proteomes" id="UP000002301"/>
    </source>
</evidence>